<dbReference type="Gene3D" id="6.10.340.10">
    <property type="match status" value="1"/>
</dbReference>
<organism evidence="12 13">
    <name type="scientific">Deinococcus metalli</name>
    <dbReference type="NCBI Taxonomy" id="1141878"/>
    <lineage>
        <taxon>Bacteria</taxon>
        <taxon>Thermotogati</taxon>
        <taxon>Deinococcota</taxon>
        <taxon>Deinococci</taxon>
        <taxon>Deinococcales</taxon>
        <taxon>Deinococcaceae</taxon>
        <taxon>Deinococcus</taxon>
    </lineage>
</organism>
<feature type="transmembrane region" description="Helical" evidence="9">
    <location>
        <begin position="256"/>
        <end position="279"/>
    </location>
</feature>
<feature type="transmembrane region" description="Helical" evidence="9">
    <location>
        <begin position="419"/>
        <end position="438"/>
    </location>
</feature>
<keyword evidence="14" id="KW-1185">Reference proteome</keyword>
<dbReference type="EMBL" id="JACHFK010000001">
    <property type="protein sequence ID" value="MBB5374640.1"/>
    <property type="molecule type" value="Genomic_DNA"/>
</dbReference>
<dbReference type="InterPro" id="IPR003660">
    <property type="entry name" value="HAMP_dom"/>
</dbReference>
<protein>
    <recommendedName>
        <fullName evidence="2">histidine kinase</fullName>
        <ecNumber evidence="2">2.7.13.3</ecNumber>
    </recommendedName>
</protein>
<comment type="caution">
    <text evidence="12">The sequence shown here is derived from an EMBL/GenBank/DDBJ whole genome shotgun (WGS) entry which is preliminary data.</text>
</comment>
<evidence type="ECO:0000313" key="11">
    <source>
        <dbReference type="EMBL" id="GHF34807.1"/>
    </source>
</evidence>
<gene>
    <name evidence="11" type="ORF">GCM10017781_09570</name>
    <name evidence="12" type="ORF">HNQ07_000084</name>
</gene>
<evidence type="ECO:0000256" key="8">
    <source>
        <dbReference type="ARBA" id="ARBA00023012"/>
    </source>
</evidence>
<keyword evidence="7" id="KW-0067">ATP-binding</keyword>
<keyword evidence="9" id="KW-1133">Transmembrane helix</keyword>
<dbReference type="PROSITE" id="PS50885">
    <property type="entry name" value="HAMP"/>
    <property type="match status" value="1"/>
</dbReference>
<comment type="catalytic activity">
    <reaction evidence="1">
        <text>ATP + protein L-histidine = ADP + protein N-phospho-L-histidine.</text>
        <dbReference type="EC" id="2.7.13.3"/>
    </reaction>
</comment>
<evidence type="ECO:0000256" key="1">
    <source>
        <dbReference type="ARBA" id="ARBA00000085"/>
    </source>
</evidence>
<keyword evidence="5" id="KW-0547">Nucleotide-binding</keyword>
<evidence type="ECO:0000256" key="6">
    <source>
        <dbReference type="ARBA" id="ARBA00022777"/>
    </source>
</evidence>
<reference evidence="11" key="1">
    <citation type="journal article" date="2014" name="Int. J. Syst. Evol. Microbiol.">
        <title>Complete genome of a new Firmicutes species belonging to the dominant human colonic microbiota ('Ruminococcus bicirculans') reveals two chromosomes and a selective capacity to utilize plant glucans.</title>
        <authorList>
            <consortium name="NISC Comparative Sequencing Program"/>
            <person name="Wegmann U."/>
            <person name="Louis P."/>
            <person name="Goesmann A."/>
            <person name="Henrissat B."/>
            <person name="Duncan S.H."/>
            <person name="Flint H.J."/>
        </authorList>
    </citation>
    <scope>NUCLEOTIDE SEQUENCE</scope>
    <source>
        <strain evidence="11">CGMCC 1.18437</strain>
    </source>
</reference>
<keyword evidence="9" id="KW-0812">Transmembrane</keyword>
<dbReference type="SUPFAM" id="SSF158472">
    <property type="entry name" value="HAMP domain-like"/>
    <property type="match status" value="1"/>
</dbReference>
<dbReference type="InterPro" id="IPR050980">
    <property type="entry name" value="2C_sensor_his_kinase"/>
</dbReference>
<evidence type="ECO:0000256" key="4">
    <source>
        <dbReference type="ARBA" id="ARBA00022679"/>
    </source>
</evidence>
<keyword evidence="8" id="KW-0902">Two-component regulatory system</keyword>
<evidence type="ECO:0000313" key="12">
    <source>
        <dbReference type="EMBL" id="MBB5374640.1"/>
    </source>
</evidence>
<sequence>MKYTVVINRAVSEAEREGLEVQLTQRFGLNAEQASRLASRRTGRLMKPTSRARAELLLGLFEGVGAGVALESVRDETTVISEPFAASAPLRTAAPQPDDALLAPARAARPDPFGAALPEWPSAPLAALDPHAAAVLPTDPSDAPGDLDFVSFADTHPSARRAGPVGSGAGLAATAEVLTVDPGTFGRLTAPAPAALGSVAAPEVDVWSDFTGALTMHEPASTPDAKPEEVVPVMLPVTPDEGSAARGVRVPLSRRLLLATLLPLGLAAAVTLLLLSALLPRLQSQVVRDQARTLAATLGTTLTTGSESLAYMQLDTVLKDPNVAFVRIEKAGGVTYLRSKDAKVNDSWNKSVGAWTAAHPDGGTMKLGGASYVVTRLSVVGNAIGQPTAVPVSAEKGDLMHRVTVGLRNDVFSANLRNTVLLIVLTLLFSLAIASILANRAARAIVQPIEQLVRSADAISMGDLSRSVSLERNDEIGDLAQALERMRLSLESALERLRRRKRE</sequence>
<dbReference type="PANTHER" id="PTHR44936:SF9">
    <property type="entry name" value="SENSOR PROTEIN CREC"/>
    <property type="match status" value="1"/>
</dbReference>
<dbReference type="GO" id="GO:0000160">
    <property type="term" value="P:phosphorelay signal transduction system"/>
    <property type="evidence" value="ECO:0007669"/>
    <property type="project" value="UniProtKB-KW"/>
</dbReference>
<dbReference type="EMBL" id="BNAJ01000001">
    <property type="protein sequence ID" value="GHF34807.1"/>
    <property type="molecule type" value="Genomic_DNA"/>
</dbReference>
<feature type="domain" description="HAMP" evidence="10">
    <location>
        <begin position="443"/>
        <end position="495"/>
    </location>
</feature>
<accession>A0A7W8KB19</accession>
<dbReference type="AlphaFoldDB" id="A0A7W8KB19"/>
<evidence type="ECO:0000313" key="14">
    <source>
        <dbReference type="Proteomes" id="UP000619376"/>
    </source>
</evidence>
<dbReference type="GO" id="GO:0005524">
    <property type="term" value="F:ATP binding"/>
    <property type="evidence" value="ECO:0007669"/>
    <property type="project" value="UniProtKB-KW"/>
</dbReference>
<keyword evidence="6" id="KW-0418">Kinase</keyword>
<dbReference type="PANTHER" id="PTHR44936">
    <property type="entry name" value="SENSOR PROTEIN CREC"/>
    <property type="match status" value="1"/>
</dbReference>
<evidence type="ECO:0000256" key="7">
    <source>
        <dbReference type="ARBA" id="ARBA00022840"/>
    </source>
</evidence>
<evidence type="ECO:0000256" key="5">
    <source>
        <dbReference type="ARBA" id="ARBA00022741"/>
    </source>
</evidence>
<keyword evidence="9" id="KW-0472">Membrane</keyword>
<keyword evidence="4" id="KW-0808">Transferase</keyword>
<name>A0A7W8KB19_9DEIO</name>
<dbReference type="CDD" id="cd06225">
    <property type="entry name" value="HAMP"/>
    <property type="match status" value="1"/>
</dbReference>
<keyword evidence="3" id="KW-0597">Phosphoprotein</keyword>
<evidence type="ECO:0000259" key="10">
    <source>
        <dbReference type="PROSITE" id="PS50885"/>
    </source>
</evidence>
<dbReference type="Proteomes" id="UP000539473">
    <property type="component" value="Unassembled WGS sequence"/>
</dbReference>
<reference evidence="11" key="4">
    <citation type="submission" date="2024-05" db="EMBL/GenBank/DDBJ databases">
        <authorList>
            <person name="Sun Q."/>
            <person name="Zhou Y."/>
        </authorList>
    </citation>
    <scope>NUCLEOTIDE SEQUENCE</scope>
    <source>
        <strain evidence="11">CGMCC 1.18437</strain>
    </source>
</reference>
<evidence type="ECO:0000256" key="9">
    <source>
        <dbReference type="SAM" id="Phobius"/>
    </source>
</evidence>
<dbReference type="GO" id="GO:0016020">
    <property type="term" value="C:membrane"/>
    <property type="evidence" value="ECO:0007669"/>
    <property type="project" value="InterPro"/>
</dbReference>
<dbReference type="GO" id="GO:0004673">
    <property type="term" value="F:protein histidine kinase activity"/>
    <property type="evidence" value="ECO:0007669"/>
    <property type="project" value="UniProtKB-EC"/>
</dbReference>
<dbReference type="EC" id="2.7.13.3" evidence="2"/>
<dbReference type="RefSeq" id="WP_184108756.1">
    <property type="nucleotide sequence ID" value="NZ_BNAJ01000001.1"/>
</dbReference>
<reference evidence="14" key="2">
    <citation type="journal article" date="2019" name="Int. J. Syst. Evol. Microbiol.">
        <title>The Global Catalogue of Microorganisms (GCM) 10K type strain sequencing project: providing services to taxonomists for standard genome sequencing and annotation.</title>
        <authorList>
            <consortium name="The Broad Institute Genomics Platform"/>
            <consortium name="The Broad Institute Genome Sequencing Center for Infectious Disease"/>
            <person name="Wu L."/>
            <person name="Ma J."/>
        </authorList>
    </citation>
    <scope>NUCLEOTIDE SEQUENCE [LARGE SCALE GENOMIC DNA]</scope>
    <source>
        <strain evidence="14">CGMCC 1.18437</strain>
    </source>
</reference>
<reference evidence="12 13" key="3">
    <citation type="submission" date="2020-08" db="EMBL/GenBank/DDBJ databases">
        <title>Genomic Encyclopedia of Type Strains, Phase IV (KMG-IV): sequencing the most valuable type-strain genomes for metagenomic binning, comparative biology and taxonomic classification.</title>
        <authorList>
            <person name="Goeker M."/>
        </authorList>
    </citation>
    <scope>NUCLEOTIDE SEQUENCE [LARGE SCALE GENOMIC DNA]</scope>
    <source>
        <strain evidence="12 13">DSM 27521</strain>
    </source>
</reference>
<evidence type="ECO:0000256" key="3">
    <source>
        <dbReference type="ARBA" id="ARBA00022553"/>
    </source>
</evidence>
<proteinExistence type="predicted"/>
<dbReference type="SMART" id="SM00304">
    <property type="entry name" value="HAMP"/>
    <property type="match status" value="1"/>
</dbReference>
<dbReference type="Pfam" id="PF00672">
    <property type="entry name" value="HAMP"/>
    <property type="match status" value="1"/>
</dbReference>
<dbReference type="Proteomes" id="UP000619376">
    <property type="component" value="Unassembled WGS sequence"/>
</dbReference>
<evidence type="ECO:0000313" key="13">
    <source>
        <dbReference type="Proteomes" id="UP000539473"/>
    </source>
</evidence>
<evidence type="ECO:0000256" key="2">
    <source>
        <dbReference type="ARBA" id="ARBA00012438"/>
    </source>
</evidence>